<dbReference type="InterPro" id="IPR012651">
    <property type="entry name" value="Thia_Transptr_ThiT"/>
</dbReference>
<keyword evidence="1" id="KW-1133">Transmembrane helix</keyword>
<keyword evidence="3" id="KW-1185">Reference proteome</keyword>
<accession>A0ABW0RIB7</accession>
<comment type="caution">
    <text evidence="2">The sequence shown here is derived from an EMBL/GenBank/DDBJ whole genome shotgun (WGS) entry which is preliminary data.</text>
</comment>
<gene>
    <name evidence="2" type="primary">thiT</name>
    <name evidence="2" type="ORF">ACFPOH_15535</name>
</gene>
<dbReference type="RefSeq" id="WP_390310542.1">
    <property type="nucleotide sequence ID" value="NZ_JBHSNQ010000190.1"/>
</dbReference>
<sequence>MKKIKLQALIEAAFFAAFALILDLLPSIQLGPWMSVSCAMLPIFILAFRWGFTVSVISGFIWGLLQVVTGDAYILNIVQFLIEYFVAFAFVGFAGLLYKQIQTAFFAEKKKAKGLILAVLAVFLGSIARYFWHFLAGVVFWAEYAPEGMSPVIYSLVVNGATMIGAAIFCSILIVLLLSAAPRLIQRKGFDIETNKTTTS</sequence>
<dbReference type="EMBL" id="JBHSNQ010000190">
    <property type="protein sequence ID" value="MFC5543120.1"/>
    <property type="molecule type" value="Genomic_DNA"/>
</dbReference>
<name>A0ABW0RIB7_9BACL</name>
<protein>
    <submittedName>
        <fullName evidence="2">Energy-coupled thiamine transporter ThiT</fullName>
    </submittedName>
</protein>
<reference evidence="3" key="1">
    <citation type="journal article" date="2019" name="Int. J. Syst. Evol. Microbiol.">
        <title>The Global Catalogue of Microorganisms (GCM) 10K type strain sequencing project: providing services to taxonomists for standard genome sequencing and annotation.</title>
        <authorList>
            <consortium name="The Broad Institute Genomics Platform"/>
            <consortium name="The Broad Institute Genome Sequencing Center for Infectious Disease"/>
            <person name="Wu L."/>
            <person name="Ma J."/>
        </authorList>
    </citation>
    <scope>NUCLEOTIDE SEQUENCE [LARGE SCALE GENOMIC DNA]</scope>
    <source>
        <strain evidence="3">CCUG 56331</strain>
    </source>
</reference>
<dbReference type="Gene3D" id="1.10.1760.20">
    <property type="match status" value="1"/>
</dbReference>
<feature type="transmembrane region" description="Helical" evidence="1">
    <location>
        <begin position="114"/>
        <end position="132"/>
    </location>
</feature>
<feature type="transmembrane region" description="Helical" evidence="1">
    <location>
        <begin position="152"/>
        <end position="178"/>
    </location>
</feature>
<dbReference type="Pfam" id="PF09515">
    <property type="entry name" value="Thia_YuaJ"/>
    <property type="match status" value="1"/>
</dbReference>
<feature type="transmembrane region" description="Helical" evidence="1">
    <location>
        <begin position="38"/>
        <end position="65"/>
    </location>
</feature>
<evidence type="ECO:0000313" key="3">
    <source>
        <dbReference type="Proteomes" id="UP001595978"/>
    </source>
</evidence>
<dbReference type="NCBIfam" id="TIGR02357">
    <property type="entry name" value="ECF_ThiT_YuaJ"/>
    <property type="match status" value="1"/>
</dbReference>
<feature type="transmembrane region" description="Helical" evidence="1">
    <location>
        <begin position="77"/>
        <end position="98"/>
    </location>
</feature>
<keyword evidence="1" id="KW-0812">Transmembrane</keyword>
<proteinExistence type="predicted"/>
<evidence type="ECO:0000256" key="1">
    <source>
        <dbReference type="SAM" id="Phobius"/>
    </source>
</evidence>
<evidence type="ECO:0000313" key="2">
    <source>
        <dbReference type="EMBL" id="MFC5543120.1"/>
    </source>
</evidence>
<organism evidence="2 3">
    <name type="scientific">Ureibacillus suwonensis</name>
    <dbReference type="NCBI Taxonomy" id="313007"/>
    <lineage>
        <taxon>Bacteria</taxon>
        <taxon>Bacillati</taxon>
        <taxon>Bacillota</taxon>
        <taxon>Bacilli</taxon>
        <taxon>Bacillales</taxon>
        <taxon>Caryophanaceae</taxon>
        <taxon>Ureibacillus</taxon>
    </lineage>
</organism>
<dbReference type="Proteomes" id="UP001595978">
    <property type="component" value="Unassembled WGS sequence"/>
</dbReference>
<keyword evidence="1" id="KW-0472">Membrane</keyword>